<dbReference type="RefSeq" id="WP_085897914.1">
    <property type="nucleotide sequence ID" value="NZ_FWFY01000020.1"/>
</dbReference>
<organism evidence="4 5">
    <name type="scientific">Limimaricola soesokkakensis</name>
    <dbReference type="NCBI Taxonomy" id="1343159"/>
    <lineage>
        <taxon>Bacteria</taxon>
        <taxon>Pseudomonadati</taxon>
        <taxon>Pseudomonadota</taxon>
        <taxon>Alphaproteobacteria</taxon>
        <taxon>Rhodobacterales</taxon>
        <taxon>Paracoccaceae</taxon>
        <taxon>Limimaricola</taxon>
    </lineage>
</organism>
<dbReference type="InterPro" id="IPR001584">
    <property type="entry name" value="Integrase_cat-core"/>
</dbReference>
<dbReference type="EMBL" id="FWFY01000020">
    <property type="protein sequence ID" value="SLN71324.1"/>
    <property type="molecule type" value="Genomic_DNA"/>
</dbReference>
<dbReference type="GO" id="GO:0003676">
    <property type="term" value="F:nucleic acid binding"/>
    <property type="evidence" value="ECO:0007669"/>
    <property type="project" value="InterPro"/>
</dbReference>
<dbReference type="InterPro" id="IPR025246">
    <property type="entry name" value="IS30-like_HTH"/>
</dbReference>
<dbReference type="OrthoDB" id="9803231at2"/>
<proteinExistence type="predicted"/>
<dbReference type="GO" id="GO:0004803">
    <property type="term" value="F:transposase activity"/>
    <property type="evidence" value="ECO:0007669"/>
    <property type="project" value="TreeGrafter"/>
</dbReference>
<dbReference type="EMBL" id="PYGB01000021">
    <property type="protein sequence ID" value="PSK80526.1"/>
    <property type="molecule type" value="Genomic_DNA"/>
</dbReference>
<evidence type="ECO:0000313" key="3">
    <source>
        <dbReference type="EMBL" id="PSK80526.1"/>
    </source>
</evidence>
<dbReference type="AlphaFoldDB" id="A0A1X7A5S3"/>
<dbReference type="SUPFAM" id="SSF53098">
    <property type="entry name" value="Ribonuclease H-like"/>
    <property type="match status" value="1"/>
</dbReference>
<dbReference type="NCBIfam" id="NF033563">
    <property type="entry name" value="transpos_IS30"/>
    <property type="match status" value="1"/>
</dbReference>
<protein>
    <submittedName>
        <fullName evidence="3">IS30 family transposase</fullName>
    </submittedName>
    <submittedName>
        <fullName evidence="4">Integrase core domain protein</fullName>
    </submittedName>
</protein>
<dbReference type="GO" id="GO:0032196">
    <property type="term" value="P:transposition"/>
    <property type="evidence" value="ECO:0007669"/>
    <property type="project" value="TreeGrafter"/>
</dbReference>
<accession>A0A1X7A5S3</accession>
<dbReference type="PANTHER" id="PTHR10948:SF23">
    <property type="entry name" value="TRANSPOSASE INSI FOR INSERTION SEQUENCE ELEMENT IS30A-RELATED"/>
    <property type="match status" value="1"/>
</dbReference>
<dbReference type="Proteomes" id="UP000193495">
    <property type="component" value="Unassembled WGS sequence"/>
</dbReference>
<name>A0A1X7A5S3_9RHOB</name>
<dbReference type="InterPro" id="IPR012337">
    <property type="entry name" value="RNaseH-like_sf"/>
</dbReference>
<reference evidence="3 6" key="2">
    <citation type="submission" date="2018-03" db="EMBL/GenBank/DDBJ databases">
        <title>Genomic Encyclopedia of Archaeal and Bacterial Type Strains, Phase II (KMG-II): from individual species to whole genera.</title>
        <authorList>
            <person name="Goeker M."/>
        </authorList>
    </citation>
    <scope>NUCLEOTIDE SEQUENCE [LARGE SCALE GENOMIC DNA]</scope>
    <source>
        <strain evidence="3 6">DSM 29956</strain>
    </source>
</reference>
<dbReference type="InterPro" id="IPR051917">
    <property type="entry name" value="Transposase-Integrase"/>
</dbReference>
<reference evidence="4 5" key="1">
    <citation type="submission" date="2017-03" db="EMBL/GenBank/DDBJ databases">
        <authorList>
            <person name="Afonso C.L."/>
            <person name="Miller P.J."/>
            <person name="Scott M.A."/>
            <person name="Spackman E."/>
            <person name="Goraichik I."/>
            <person name="Dimitrov K.M."/>
            <person name="Suarez D.L."/>
            <person name="Swayne D.E."/>
        </authorList>
    </citation>
    <scope>NUCLEOTIDE SEQUENCE [LARGE SCALE GENOMIC DNA]</scope>
    <source>
        <strain evidence="4 5">CECT 8367</strain>
    </source>
</reference>
<dbReference type="Pfam" id="PF13936">
    <property type="entry name" value="HTH_38"/>
    <property type="match status" value="1"/>
</dbReference>
<dbReference type="PANTHER" id="PTHR10948">
    <property type="entry name" value="TRANSPOSASE"/>
    <property type="match status" value="1"/>
</dbReference>
<dbReference type="GO" id="GO:0006310">
    <property type="term" value="P:DNA recombination"/>
    <property type="evidence" value="ECO:0007669"/>
    <property type="project" value="UniProtKB-KW"/>
</dbReference>
<dbReference type="InterPro" id="IPR036397">
    <property type="entry name" value="RNaseH_sf"/>
</dbReference>
<evidence type="ECO:0000313" key="5">
    <source>
        <dbReference type="Proteomes" id="UP000193495"/>
    </source>
</evidence>
<evidence type="ECO:0000313" key="4">
    <source>
        <dbReference type="EMBL" id="SLN71324.1"/>
    </source>
</evidence>
<dbReference type="PROSITE" id="PS50994">
    <property type="entry name" value="INTEGRASE"/>
    <property type="match status" value="1"/>
</dbReference>
<keyword evidence="6" id="KW-1185">Reference proteome</keyword>
<sequence length="332" mass="39018">MAHRELDLRERRLVEDLLQAKMSMASIAARLSRHRSTIYREIQRNRFEDSELPHLSGYYGMLAQKRAAERRHRRRKLIRMTALREAVIDRLKAGWSPEQIAGRLRFEEHRSTICHETIYAFVYSQDGQSQDLARHLPERRRQRKPRYARRSRSLVFPLERAIQNRPDHVNDRSGFGDWEGDLMIFRKELGKANVASLVERKTRYAVLFRNNDRSSKHLMNRLIALLSPLPLSARRSITFDRGLEFNRWRDLRTGMGTEAWFCDPQAPWQKGSVENLNKRARRYLPRETAVAALSDHAMAEISAQLNATPRRCLGYRTPAEAFAEELRQLDRS</sequence>
<dbReference type="GO" id="GO:0015074">
    <property type="term" value="P:DNA integration"/>
    <property type="evidence" value="ECO:0007669"/>
    <property type="project" value="InterPro"/>
</dbReference>
<gene>
    <name evidence="3" type="ORF">CLV79_1211</name>
    <name evidence="4" type="ORF">LOS8367_03623</name>
</gene>
<dbReference type="Gene3D" id="3.30.420.10">
    <property type="entry name" value="Ribonuclease H-like superfamily/Ribonuclease H"/>
    <property type="match status" value="1"/>
</dbReference>
<keyword evidence="1" id="KW-0233">DNA recombination</keyword>
<evidence type="ECO:0000259" key="2">
    <source>
        <dbReference type="PROSITE" id="PS50994"/>
    </source>
</evidence>
<dbReference type="InterPro" id="IPR053392">
    <property type="entry name" value="Transposase_IS30-like"/>
</dbReference>
<feature type="domain" description="Integrase catalytic" evidence="2">
    <location>
        <begin position="162"/>
        <end position="326"/>
    </location>
</feature>
<evidence type="ECO:0000256" key="1">
    <source>
        <dbReference type="ARBA" id="ARBA00023172"/>
    </source>
</evidence>
<dbReference type="Proteomes" id="UP000240624">
    <property type="component" value="Unassembled WGS sequence"/>
</dbReference>
<evidence type="ECO:0000313" key="6">
    <source>
        <dbReference type="Proteomes" id="UP000240624"/>
    </source>
</evidence>
<dbReference type="GO" id="GO:0005829">
    <property type="term" value="C:cytosol"/>
    <property type="evidence" value="ECO:0007669"/>
    <property type="project" value="TreeGrafter"/>
</dbReference>